<dbReference type="AlphaFoldDB" id="A0A4Q2EN80"/>
<dbReference type="RefSeq" id="WP_129457522.1">
    <property type="nucleotide sequence ID" value="NZ_PPCV01000001.1"/>
</dbReference>
<keyword evidence="1" id="KW-0808">Transferase</keyword>
<evidence type="ECO:0000313" key="1">
    <source>
        <dbReference type="EMBL" id="RXW33555.1"/>
    </source>
</evidence>
<protein>
    <submittedName>
        <fullName evidence="1">Aminotransferase class IV</fullName>
    </submittedName>
</protein>
<comment type="caution">
    <text evidence="1">The sequence shown here is derived from an EMBL/GenBank/DDBJ whole genome shotgun (WGS) entry which is preliminary data.</text>
</comment>
<dbReference type="GO" id="GO:0008483">
    <property type="term" value="F:transaminase activity"/>
    <property type="evidence" value="ECO:0007669"/>
    <property type="project" value="UniProtKB-KW"/>
</dbReference>
<dbReference type="InterPro" id="IPR036038">
    <property type="entry name" value="Aminotransferase-like"/>
</dbReference>
<keyword evidence="1" id="KW-0032">Aminotransferase</keyword>
<dbReference type="EMBL" id="PPCV01000001">
    <property type="protein sequence ID" value="RXW33555.1"/>
    <property type="molecule type" value="Genomic_DNA"/>
</dbReference>
<dbReference type="SUPFAM" id="SSF56752">
    <property type="entry name" value="D-aminoacid aminotransferase-like PLP-dependent enzymes"/>
    <property type="match status" value="1"/>
</dbReference>
<accession>A0A4Q2EN80</accession>
<dbReference type="Gene3D" id="3.20.10.10">
    <property type="entry name" value="D-amino Acid Aminotransferase, subunit A, domain 2"/>
    <property type="match status" value="1"/>
</dbReference>
<sequence length="266" mass="30109">MPVWTWNTERATFDPVESAGPLLLADSWYLREGRVRALPRHRARFAAAAQQLELPSPDAPEIWSQIVDLLPPTGEWFPRIEFVGGAQPTLGIRPRPAPARTQEISVWVPAFPDIRRSPHFKGPDIERLEDLRMHARDKFGCQEVLLLSPDGYVIEGATSNILWWENGKICVPDIDLEPFSGITTTLLQEEARSCSLPVEHRRAVPDDLKDKEVWMLNALHGVRRVARWSGSTTAPSTPPSFWTWREWLDSLMVNVAGGRQTHDALD</sequence>
<keyword evidence="2" id="KW-1185">Reference proteome</keyword>
<dbReference type="Proteomes" id="UP000290624">
    <property type="component" value="Unassembled WGS sequence"/>
</dbReference>
<evidence type="ECO:0000313" key="2">
    <source>
        <dbReference type="Proteomes" id="UP000290624"/>
    </source>
</evidence>
<proteinExistence type="predicted"/>
<name>A0A4Q2EN80_9ACTN</name>
<dbReference type="InterPro" id="IPR043132">
    <property type="entry name" value="BCAT-like_C"/>
</dbReference>
<organism evidence="1 2">
    <name type="scientific">Propioniciclava flava</name>
    <dbReference type="NCBI Taxonomy" id="2072026"/>
    <lineage>
        <taxon>Bacteria</taxon>
        <taxon>Bacillati</taxon>
        <taxon>Actinomycetota</taxon>
        <taxon>Actinomycetes</taxon>
        <taxon>Propionibacteriales</taxon>
        <taxon>Propionibacteriaceae</taxon>
        <taxon>Propioniciclava</taxon>
    </lineage>
</organism>
<reference evidence="1 2" key="1">
    <citation type="submission" date="2018-01" db="EMBL/GenBank/DDBJ databases">
        <title>Lactibacter flavus gen. nov., sp. nov., a novel bacterium of the family Propionibacteriaceae isolated from raw milk and dairy products.</title>
        <authorList>
            <person name="Wenning M."/>
            <person name="Breitenwieser F."/>
            <person name="Huptas C."/>
            <person name="von Neubeck M."/>
            <person name="Busse H.-J."/>
            <person name="Scherer S."/>
        </authorList>
    </citation>
    <scope>NUCLEOTIDE SEQUENCE [LARGE SCALE GENOMIC DNA]</scope>
    <source>
        <strain evidence="1 2">VG341</strain>
    </source>
</reference>
<gene>
    <name evidence="1" type="ORF">C1706_02045</name>
</gene>
<dbReference type="OrthoDB" id="4570776at2"/>
<dbReference type="InterPro" id="IPR001544">
    <property type="entry name" value="Aminotrans_IV"/>
</dbReference>
<dbReference type="Pfam" id="PF01063">
    <property type="entry name" value="Aminotran_4"/>
    <property type="match status" value="1"/>
</dbReference>